<evidence type="ECO:0000259" key="15">
    <source>
        <dbReference type="Pfam" id="PF01225"/>
    </source>
</evidence>
<dbReference type="InterPro" id="IPR013221">
    <property type="entry name" value="Mur_ligase_cen"/>
</dbReference>
<comment type="function">
    <text evidence="14">Cell wall formation.</text>
</comment>
<accession>A0ABZ2M0S3</accession>
<dbReference type="RefSeq" id="WP_394826418.1">
    <property type="nucleotide sequence ID" value="NZ_CP089984.1"/>
</dbReference>
<evidence type="ECO:0000256" key="10">
    <source>
        <dbReference type="ARBA" id="ARBA00022984"/>
    </source>
</evidence>
<reference evidence="18 19" key="1">
    <citation type="submission" date="2021-12" db="EMBL/GenBank/DDBJ databases">
        <title>Discovery of the Pendulisporaceae a myxobacterial family with distinct sporulation behavior and unique specialized metabolism.</title>
        <authorList>
            <person name="Garcia R."/>
            <person name="Popoff A."/>
            <person name="Bader C.D."/>
            <person name="Loehr J."/>
            <person name="Walesch S."/>
            <person name="Walt C."/>
            <person name="Boldt J."/>
            <person name="Bunk B."/>
            <person name="Haeckl F.J.F.P.J."/>
            <person name="Gunesch A.P."/>
            <person name="Birkelbach J."/>
            <person name="Nuebel U."/>
            <person name="Pietschmann T."/>
            <person name="Bach T."/>
            <person name="Mueller R."/>
        </authorList>
    </citation>
    <scope>NUCLEOTIDE SEQUENCE [LARGE SCALE GENOMIC DNA]</scope>
    <source>
        <strain evidence="18 19">MSr11954</strain>
    </source>
</reference>
<evidence type="ECO:0000256" key="4">
    <source>
        <dbReference type="ARBA" id="ARBA00022490"/>
    </source>
</evidence>
<dbReference type="EC" id="6.3.2.8" evidence="3 14"/>
<keyword evidence="12 14" id="KW-0961">Cell wall biogenesis/degradation</keyword>
<dbReference type="NCBIfam" id="TIGR01082">
    <property type="entry name" value="murC"/>
    <property type="match status" value="1"/>
</dbReference>
<keyword evidence="5 14" id="KW-0436">Ligase</keyword>
<keyword evidence="7 14" id="KW-0547">Nucleotide-binding</keyword>
<evidence type="ECO:0000256" key="13">
    <source>
        <dbReference type="ARBA" id="ARBA00047833"/>
    </source>
</evidence>
<dbReference type="PANTHER" id="PTHR43445:SF3">
    <property type="entry name" value="UDP-N-ACETYLMURAMATE--L-ALANINE LIGASE"/>
    <property type="match status" value="1"/>
</dbReference>
<evidence type="ECO:0000313" key="18">
    <source>
        <dbReference type="EMBL" id="WXB16789.1"/>
    </source>
</evidence>
<name>A0ABZ2M0S3_9BACT</name>
<proteinExistence type="inferred from homology"/>
<dbReference type="Gene3D" id="3.40.50.720">
    <property type="entry name" value="NAD(P)-binding Rossmann-like Domain"/>
    <property type="match status" value="1"/>
</dbReference>
<feature type="binding site" evidence="14">
    <location>
        <begin position="113"/>
        <end position="119"/>
    </location>
    <ligand>
        <name>ATP</name>
        <dbReference type="ChEBI" id="CHEBI:30616"/>
    </ligand>
</feature>
<evidence type="ECO:0000256" key="12">
    <source>
        <dbReference type="ARBA" id="ARBA00023316"/>
    </source>
</evidence>
<keyword evidence="6 14" id="KW-0132">Cell division</keyword>
<comment type="pathway">
    <text evidence="2 14">Cell wall biogenesis; peptidoglycan biosynthesis.</text>
</comment>
<dbReference type="Pfam" id="PF08245">
    <property type="entry name" value="Mur_ligase_M"/>
    <property type="match status" value="1"/>
</dbReference>
<dbReference type="InterPro" id="IPR005758">
    <property type="entry name" value="UDP-N-AcMur_Ala_ligase_MurC"/>
</dbReference>
<keyword evidence="4 14" id="KW-0963">Cytoplasm</keyword>
<keyword evidence="9 14" id="KW-0133">Cell shape</keyword>
<evidence type="ECO:0000256" key="2">
    <source>
        <dbReference type="ARBA" id="ARBA00004752"/>
    </source>
</evidence>
<dbReference type="SUPFAM" id="SSF53244">
    <property type="entry name" value="MurD-like peptide ligases, peptide-binding domain"/>
    <property type="match status" value="1"/>
</dbReference>
<keyword evidence="10 14" id="KW-0573">Peptidoglycan synthesis</keyword>
<sequence length="473" mass="51469">MFRGRVRRIHFVGIGGIGMSGLAEIVRTMEFEVSGSDRKPNEITHRLETLGVTFREGHAAENVEGADVVVYSSAIRFDNPELTHARALEIPIISRGELLAELMRVKYTVAIAGSHGKTTTTSMVATVLRAAGLDPTVVVGGKVNALGSNARLGAGDLFVAEADESDGSFLRLAPTIGVVTNIDPEHLDHYGTFDKVKAAFVEFANRTPFYGLSVLCLDHPHVQEVLPSISRRHVTYGVSRQADYRASNVRYEGLATRFECQRRGQPLGEFTVRMPGAHNVLNALAVIAVADELEIPLDVTRDAIASFHGVQRRFTVLGVPEVVKDDRRGDVMIVDDYGHHPAEIEATLDAAQRGFDRRVVVAFQPHRYTRTHVLFEEFTRAFNKADVLLVTEVYPAGESPIEGASGESLAHAIRAHGHHAVRYVADKKDMAAELREVIEPGDLVIALGAGDINASARELCAMLSEGSSAGRPE</sequence>
<evidence type="ECO:0000256" key="11">
    <source>
        <dbReference type="ARBA" id="ARBA00023306"/>
    </source>
</evidence>
<protein>
    <recommendedName>
        <fullName evidence="3 14">UDP-N-acetylmuramate--L-alanine ligase</fullName>
        <ecNumber evidence="3 14">6.3.2.8</ecNumber>
    </recommendedName>
    <alternativeName>
        <fullName evidence="14">UDP-N-acetylmuramoyl-L-alanine synthetase</fullName>
    </alternativeName>
</protein>
<evidence type="ECO:0000256" key="9">
    <source>
        <dbReference type="ARBA" id="ARBA00022960"/>
    </source>
</evidence>
<dbReference type="Gene3D" id="3.90.190.20">
    <property type="entry name" value="Mur ligase, C-terminal domain"/>
    <property type="match status" value="1"/>
</dbReference>
<dbReference type="InterPro" id="IPR036565">
    <property type="entry name" value="Mur-like_cat_sf"/>
</dbReference>
<evidence type="ECO:0000256" key="14">
    <source>
        <dbReference type="HAMAP-Rule" id="MF_00046"/>
    </source>
</evidence>
<dbReference type="Pfam" id="PF01225">
    <property type="entry name" value="Mur_ligase"/>
    <property type="match status" value="1"/>
</dbReference>
<evidence type="ECO:0000313" key="19">
    <source>
        <dbReference type="Proteomes" id="UP001370348"/>
    </source>
</evidence>
<feature type="domain" description="Mur ligase central" evidence="17">
    <location>
        <begin position="111"/>
        <end position="290"/>
    </location>
</feature>
<dbReference type="SUPFAM" id="SSF51984">
    <property type="entry name" value="MurCD N-terminal domain"/>
    <property type="match status" value="1"/>
</dbReference>
<dbReference type="InterPro" id="IPR000713">
    <property type="entry name" value="Mur_ligase_N"/>
</dbReference>
<evidence type="ECO:0000259" key="17">
    <source>
        <dbReference type="Pfam" id="PF08245"/>
    </source>
</evidence>
<feature type="domain" description="Mur ligase N-terminal catalytic" evidence="15">
    <location>
        <begin position="8"/>
        <end position="107"/>
    </location>
</feature>
<organism evidence="18 19">
    <name type="scientific">Pendulispora albinea</name>
    <dbReference type="NCBI Taxonomy" id="2741071"/>
    <lineage>
        <taxon>Bacteria</taxon>
        <taxon>Pseudomonadati</taxon>
        <taxon>Myxococcota</taxon>
        <taxon>Myxococcia</taxon>
        <taxon>Myxococcales</taxon>
        <taxon>Sorangiineae</taxon>
        <taxon>Pendulisporaceae</taxon>
        <taxon>Pendulispora</taxon>
    </lineage>
</organism>
<dbReference type="EMBL" id="CP089984">
    <property type="protein sequence ID" value="WXB16789.1"/>
    <property type="molecule type" value="Genomic_DNA"/>
</dbReference>
<dbReference type="PANTHER" id="PTHR43445">
    <property type="entry name" value="UDP-N-ACETYLMURAMATE--L-ALANINE LIGASE-RELATED"/>
    <property type="match status" value="1"/>
</dbReference>
<dbReference type="HAMAP" id="MF_00046">
    <property type="entry name" value="MurC"/>
    <property type="match status" value="1"/>
</dbReference>
<evidence type="ECO:0000256" key="3">
    <source>
        <dbReference type="ARBA" id="ARBA00012211"/>
    </source>
</evidence>
<evidence type="ECO:0000256" key="8">
    <source>
        <dbReference type="ARBA" id="ARBA00022840"/>
    </source>
</evidence>
<comment type="subcellular location">
    <subcellularLocation>
        <location evidence="1 14">Cytoplasm</location>
    </subcellularLocation>
</comment>
<keyword evidence="8 14" id="KW-0067">ATP-binding</keyword>
<evidence type="ECO:0000259" key="16">
    <source>
        <dbReference type="Pfam" id="PF02875"/>
    </source>
</evidence>
<comment type="catalytic activity">
    <reaction evidence="13 14">
        <text>UDP-N-acetyl-alpha-D-muramate + L-alanine + ATP = UDP-N-acetyl-alpha-D-muramoyl-L-alanine + ADP + phosphate + H(+)</text>
        <dbReference type="Rhea" id="RHEA:23372"/>
        <dbReference type="ChEBI" id="CHEBI:15378"/>
        <dbReference type="ChEBI" id="CHEBI:30616"/>
        <dbReference type="ChEBI" id="CHEBI:43474"/>
        <dbReference type="ChEBI" id="CHEBI:57972"/>
        <dbReference type="ChEBI" id="CHEBI:70757"/>
        <dbReference type="ChEBI" id="CHEBI:83898"/>
        <dbReference type="ChEBI" id="CHEBI:456216"/>
        <dbReference type="EC" id="6.3.2.8"/>
    </reaction>
</comment>
<evidence type="ECO:0000256" key="1">
    <source>
        <dbReference type="ARBA" id="ARBA00004496"/>
    </source>
</evidence>
<evidence type="ECO:0000256" key="5">
    <source>
        <dbReference type="ARBA" id="ARBA00022598"/>
    </source>
</evidence>
<dbReference type="Proteomes" id="UP001370348">
    <property type="component" value="Chromosome"/>
</dbReference>
<dbReference type="SUPFAM" id="SSF53623">
    <property type="entry name" value="MurD-like peptide ligases, catalytic domain"/>
    <property type="match status" value="1"/>
</dbReference>
<feature type="domain" description="Mur ligase C-terminal" evidence="16">
    <location>
        <begin position="322"/>
        <end position="450"/>
    </location>
</feature>
<dbReference type="InterPro" id="IPR004101">
    <property type="entry name" value="Mur_ligase_C"/>
</dbReference>
<keyword evidence="11 14" id="KW-0131">Cell cycle</keyword>
<gene>
    <name evidence="14 18" type="primary">murC</name>
    <name evidence="18" type="ORF">LZC94_05805</name>
</gene>
<comment type="similarity">
    <text evidence="14">Belongs to the MurCDEF family.</text>
</comment>
<keyword evidence="19" id="KW-1185">Reference proteome</keyword>
<evidence type="ECO:0000256" key="7">
    <source>
        <dbReference type="ARBA" id="ARBA00022741"/>
    </source>
</evidence>
<dbReference type="InterPro" id="IPR050061">
    <property type="entry name" value="MurCDEF_pg_biosynth"/>
</dbReference>
<dbReference type="Gene3D" id="3.40.1190.10">
    <property type="entry name" value="Mur-like, catalytic domain"/>
    <property type="match status" value="1"/>
</dbReference>
<dbReference type="Pfam" id="PF02875">
    <property type="entry name" value="Mur_ligase_C"/>
    <property type="match status" value="1"/>
</dbReference>
<dbReference type="InterPro" id="IPR036615">
    <property type="entry name" value="Mur_ligase_C_dom_sf"/>
</dbReference>
<dbReference type="GO" id="GO:0008763">
    <property type="term" value="F:UDP-N-acetylmuramate-L-alanine ligase activity"/>
    <property type="evidence" value="ECO:0007669"/>
    <property type="project" value="UniProtKB-EC"/>
</dbReference>
<evidence type="ECO:0000256" key="6">
    <source>
        <dbReference type="ARBA" id="ARBA00022618"/>
    </source>
</evidence>